<organism evidence="1">
    <name type="scientific">mine drainage metagenome</name>
    <dbReference type="NCBI Taxonomy" id="410659"/>
    <lineage>
        <taxon>unclassified sequences</taxon>
        <taxon>metagenomes</taxon>
        <taxon>ecological metagenomes</taxon>
    </lineage>
</organism>
<proteinExistence type="predicted"/>
<evidence type="ECO:0000313" key="1">
    <source>
        <dbReference type="EMBL" id="VAY86790.1"/>
    </source>
</evidence>
<protein>
    <submittedName>
        <fullName evidence="1">Uncharacterized protein</fullName>
    </submittedName>
</protein>
<reference evidence="1" key="1">
    <citation type="submission" date="2018-10" db="EMBL/GenBank/DDBJ databases">
        <authorList>
            <person name="Plewniak F."/>
        </authorList>
    </citation>
    <scope>NUCLEOTIDE SEQUENCE</scope>
</reference>
<name>A0A3P3ZLL1_9ZZZZ</name>
<dbReference type="AlphaFoldDB" id="A0A3P3ZLL1"/>
<accession>A0A3P3ZLL1</accession>
<dbReference type="EMBL" id="UOYP01000045">
    <property type="protein sequence ID" value="VAY86790.1"/>
    <property type="molecule type" value="Genomic_DNA"/>
</dbReference>
<sequence>MTKDPRFFWFENRAEKINIGVQYNAPSMKVQTFTLCPSSTKVLMIRYATSSAIPYGRNIDTTLSAPNRTLCAVLVLALALGGCAHTQDFVLSPRDKPLNLKLAEVSTVDPASVRSWAIPDSAKDTPDTQAKVHQIIDRAKMRAMQDMTENLSPLPALRVDPVPLVLPPVLETRPITGQGNALDPALLTQLQQSSPGADALLRFGITDYGQTPTAWKKGVIVFEVVSTLGIAALAYVRPATRAIAGIYLVDETIEESIEAYSGFWALNEVYRPVRVQAELIDLHNGHQIWSDTETGFSDGRWTRMVRTVTPEERSAQLKAALHDAITKIVANLERNSGSTPPVQP</sequence>
<gene>
    <name evidence="1" type="ORF">CARN8_1390002</name>
</gene>